<reference evidence="1" key="1">
    <citation type="submission" date="2021-11" db="EMBL/GenBank/DDBJ databases">
        <title>Vibrio ZSDE26 sp. nov. and Vibrio ZSDZ34 sp. nov., isolated from coastal seawater in Qingdao.</title>
        <authorList>
            <person name="Zhang P."/>
        </authorList>
    </citation>
    <scope>NUCLEOTIDE SEQUENCE</scope>
    <source>
        <strain evidence="1">ZSDE26</strain>
    </source>
</reference>
<dbReference type="EMBL" id="JAJHVV010000006">
    <property type="protein sequence ID" value="MCK6263787.1"/>
    <property type="molecule type" value="Genomic_DNA"/>
</dbReference>
<comment type="caution">
    <text evidence="1">The sequence shown here is derived from an EMBL/GenBank/DDBJ whole genome shotgun (WGS) entry which is preliminary data.</text>
</comment>
<accession>A0A9X1XID9</accession>
<dbReference type="AlphaFoldDB" id="A0A9X1XID9"/>
<evidence type="ECO:0000313" key="1">
    <source>
        <dbReference type="EMBL" id="MCK6263787.1"/>
    </source>
</evidence>
<dbReference type="RefSeq" id="WP_248008874.1">
    <property type="nucleotide sequence ID" value="NZ_JAJHVV010000006.1"/>
</dbReference>
<dbReference type="Proteomes" id="UP001139559">
    <property type="component" value="Unassembled WGS sequence"/>
</dbReference>
<gene>
    <name evidence="1" type="ORF">KP803_10940</name>
</gene>
<evidence type="ECO:0000313" key="2">
    <source>
        <dbReference type="Proteomes" id="UP001139559"/>
    </source>
</evidence>
<keyword evidence="2" id="KW-1185">Reference proteome</keyword>
<proteinExistence type="predicted"/>
<organism evidence="1 2">
    <name type="scientific">Vibrio amylolyticus</name>
    <dbReference type="NCBI Taxonomy" id="2847292"/>
    <lineage>
        <taxon>Bacteria</taxon>
        <taxon>Pseudomonadati</taxon>
        <taxon>Pseudomonadota</taxon>
        <taxon>Gammaproteobacteria</taxon>
        <taxon>Vibrionales</taxon>
        <taxon>Vibrionaceae</taxon>
        <taxon>Vibrio</taxon>
    </lineage>
</organism>
<name>A0A9X1XID9_9VIBR</name>
<sequence>MIIYQIYSNGRVYTNSVIKITDSDSKTVLLTSSNDRFTLEAEGELVYLMPSHLAPARVAKCTNGYGVIDLEAGFVNGTHFERSITLSEAIDEIKQSYGSCKKDFEFRYFPNDEVKVIKAEDTQD</sequence>
<protein>
    <submittedName>
        <fullName evidence="1">Uncharacterized protein</fullName>
    </submittedName>
</protein>